<dbReference type="AlphaFoldDB" id="A0A248LDT9"/>
<reference evidence="2" key="1">
    <citation type="submission" date="2017-06" db="EMBL/GenBank/DDBJ databases">
        <title>Whole genome sequence of Laribacter hongkongensis LHGZ1.</title>
        <authorList>
            <person name="Chen D."/>
            <person name="Wu H."/>
            <person name="Chen J."/>
        </authorList>
    </citation>
    <scope>NUCLEOTIDE SEQUENCE [LARGE SCALE GENOMIC DNA]</scope>
    <source>
        <strain evidence="2">LHGZ1</strain>
    </source>
</reference>
<dbReference type="OrthoDB" id="9810372at2"/>
<accession>A0A248LDT9</accession>
<protein>
    <submittedName>
        <fullName evidence="1">ROK family protein</fullName>
    </submittedName>
</protein>
<name>A0A248LDT9_9NEIS</name>
<proteinExistence type="predicted"/>
<dbReference type="Gene3D" id="3.30.420.40">
    <property type="match status" value="2"/>
</dbReference>
<evidence type="ECO:0000313" key="1">
    <source>
        <dbReference type="EMBL" id="ASJ22948.1"/>
    </source>
</evidence>
<dbReference type="SUPFAM" id="SSF53067">
    <property type="entry name" value="Actin-like ATPase domain"/>
    <property type="match status" value="1"/>
</dbReference>
<organism evidence="1 2">
    <name type="scientific">Laribacter hongkongensis</name>
    <dbReference type="NCBI Taxonomy" id="168471"/>
    <lineage>
        <taxon>Bacteria</taxon>
        <taxon>Pseudomonadati</taxon>
        <taxon>Pseudomonadota</taxon>
        <taxon>Betaproteobacteria</taxon>
        <taxon>Neisseriales</taxon>
        <taxon>Aquaspirillaceae</taxon>
        <taxon>Laribacter</taxon>
    </lineage>
</organism>
<dbReference type="GO" id="GO:0004396">
    <property type="term" value="F:hexokinase activity"/>
    <property type="evidence" value="ECO:0007669"/>
    <property type="project" value="TreeGrafter"/>
</dbReference>
<dbReference type="Proteomes" id="UP000197424">
    <property type="component" value="Chromosome"/>
</dbReference>
<dbReference type="InterPro" id="IPR043129">
    <property type="entry name" value="ATPase_NBD"/>
</dbReference>
<sequence length="307" mass="31273">MTHEGMALGLDLGGSKISAVVLDARGQEHWRQRVATPAGDYAATLAALVKLVTAAEAALGMTLAVGLGHPGAERPDGRIKNANSTCLIGQCLRADLEQRLARRVALANDADCFALSESRDGAAAGARSVFGVILGTGVGGGIVIDGRLLAGPNRIAGEWGHNPLAPDPAGMPGTAPPCYCGRSGCVEAWLSGPALAVDHARQTGECLSAEAVAARAAAGDAAAHSTLERHALRLAQALAGVINVLDPEVIVLGGGLSRLPGLAGRVSAAWGAFVFTDEPVRTRLLLPRFGDDSGVRGAAWLALGQRV</sequence>
<gene>
    <name evidence="1" type="ORF">LHGZ1_0117</name>
</gene>
<dbReference type="InterPro" id="IPR000600">
    <property type="entry name" value="ROK"/>
</dbReference>
<dbReference type="InterPro" id="IPR049874">
    <property type="entry name" value="ROK_cs"/>
</dbReference>
<evidence type="ECO:0000313" key="2">
    <source>
        <dbReference type="Proteomes" id="UP000197424"/>
    </source>
</evidence>
<dbReference type="PANTHER" id="PTHR18964:SF174">
    <property type="entry name" value="D-ALLOSE KINASE-RELATED"/>
    <property type="match status" value="1"/>
</dbReference>
<dbReference type="RefSeq" id="WP_088859828.1">
    <property type="nucleotide sequence ID" value="NZ_CP022115.1"/>
</dbReference>
<dbReference type="PANTHER" id="PTHR18964">
    <property type="entry name" value="ROK (REPRESSOR, ORF, KINASE) FAMILY"/>
    <property type="match status" value="1"/>
</dbReference>
<dbReference type="PROSITE" id="PS01125">
    <property type="entry name" value="ROK"/>
    <property type="match status" value="1"/>
</dbReference>
<dbReference type="Pfam" id="PF00480">
    <property type="entry name" value="ROK"/>
    <property type="match status" value="1"/>
</dbReference>
<dbReference type="EMBL" id="CP022115">
    <property type="protein sequence ID" value="ASJ22948.1"/>
    <property type="molecule type" value="Genomic_DNA"/>
</dbReference>